<dbReference type="Proteomes" id="UP001230328">
    <property type="component" value="Unassembled WGS sequence"/>
</dbReference>
<evidence type="ECO:0000256" key="1">
    <source>
        <dbReference type="SAM" id="MobiDB-lite"/>
    </source>
</evidence>
<sequence>MFGAHFRARVSRMVGTLARRENNRAHRTGSASQGSETLHTECACSGEESQVGKATLPEKDHKEQCTGKWLSRVVGGSILGTALRWALEAAREHDGA</sequence>
<keyword evidence="3" id="KW-1185">Reference proteome</keyword>
<accession>A0ABU0SVN6</accession>
<organism evidence="2 3">
    <name type="scientific">Streptomyces umbrinus</name>
    <dbReference type="NCBI Taxonomy" id="67370"/>
    <lineage>
        <taxon>Bacteria</taxon>
        <taxon>Bacillati</taxon>
        <taxon>Actinomycetota</taxon>
        <taxon>Actinomycetes</taxon>
        <taxon>Kitasatosporales</taxon>
        <taxon>Streptomycetaceae</taxon>
        <taxon>Streptomyces</taxon>
        <taxon>Streptomyces phaeochromogenes group</taxon>
    </lineage>
</organism>
<evidence type="ECO:0000313" key="2">
    <source>
        <dbReference type="EMBL" id="MDQ1027619.1"/>
    </source>
</evidence>
<gene>
    <name evidence="2" type="ORF">QF035_005201</name>
</gene>
<feature type="region of interest" description="Disordered" evidence="1">
    <location>
        <begin position="16"/>
        <end position="39"/>
    </location>
</feature>
<reference evidence="2 3" key="1">
    <citation type="submission" date="2023-07" db="EMBL/GenBank/DDBJ databases">
        <title>Comparative genomics of wheat-associated soil bacteria to identify genetic determinants of phenazine resistance.</title>
        <authorList>
            <person name="Mouncey N."/>
        </authorList>
    </citation>
    <scope>NUCLEOTIDE SEQUENCE [LARGE SCALE GENOMIC DNA]</scope>
    <source>
        <strain evidence="2 3">V2I4</strain>
    </source>
</reference>
<comment type="caution">
    <text evidence="2">The sequence shown here is derived from an EMBL/GenBank/DDBJ whole genome shotgun (WGS) entry which is preliminary data.</text>
</comment>
<protein>
    <submittedName>
        <fullName evidence="2">Uncharacterized protein</fullName>
    </submittedName>
</protein>
<proteinExistence type="predicted"/>
<dbReference type="EMBL" id="JAUSZI010000002">
    <property type="protein sequence ID" value="MDQ1027619.1"/>
    <property type="molecule type" value="Genomic_DNA"/>
</dbReference>
<name>A0ABU0SVN6_9ACTN</name>
<evidence type="ECO:0000313" key="3">
    <source>
        <dbReference type="Proteomes" id="UP001230328"/>
    </source>
</evidence>